<dbReference type="AlphaFoldDB" id="A0AAD7K6I8"/>
<keyword evidence="1" id="KW-0472">Membrane</keyword>
<evidence type="ECO:0000256" key="1">
    <source>
        <dbReference type="SAM" id="Phobius"/>
    </source>
</evidence>
<feature type="transmembrane region" description="Helical" evidence="1">
    <location>
        <begin position="58"/>
        <end position="76"/>
    </location>
</feature>
<dbReference type="Pfam" id="PF20151">
    <property type="entry name" value="DUF6533"/>
    <property type="match status" value="1"/>
</dbReference>
<feature type="transmembrane region" description="Helical" evidence="1">
    <location>
        <begin position="125"/>
        <end position="152"/>
    </location>
</feature>
<sequence>MATVELGPITVTEDTRLRRYAFLAAFVVLVYDHLLTLKDEVTYMWTPKLKRSTAWFLLVRYVALLGNLALVPYFVADVSAELKLFLEANFFSIETENYLLVVQETFIELTLAVRVCAMYGFNRRVFAALSVAAVITFSLGAWAVVGTATTLITTIPGCHIITLREQALRESIIIFSVAGAWEAQLSCDILIIGLTLRRAYTYNKAVGSASRGSLLKTMVPRILCLVNLANILMIYYGDIVTAGSLAWFASTISVTLISRLMLNLHVAANGNWTTATMNTRDREAGLISFRRRTDFPDTLGDEYFYSGAREI</sequence>
<protein>
    <recommendedName>
        <fullName evidence="2">DUF6533 domain-containing protein</fullName>
    </recommendedName>
</protein>
<dbReference type="InterPro" id="IPR045340">
    <property type="entry name" value="DUF6533"/>
</dbReference>
<accession>A0AAD7K6I8</accession>
<evidence type="ECO:0000259" key="2">
    <source>
        <dbReference type="Pfam" id="PF20151"/>
    </source>
</evidence>
<feature type="transmembrane region" description="Helical" evidence="1">
    <location>
        <begin position="242"/>
        <end position="262"/>
    </location>
</feature>
<evidence type="ECO:0000313" key="3">
    <source>
        <dbReference type="EMBL" id="KAJ7779404.1"/>
    </source>
</evidence>
<feature type="transmembrane region" description="Helical" evidence="1">
    <location>
        <begin position="20"/>
        <end position="37"/>
    </location>
</feature>
<feature type="transmembrane region" description="Helical" evidence="1">
    <location>
        <begin position="218"/>
        <end position="236"/>
    </location>
</feature>
<keyword evidence="1" id="KW-1133">Transmembrane helix</keyword>
<gene>
    <name evidence="3" type="ORF">DFH07DRAFT_950466</name>
</gene>
<keyword evidence="4" id="KW-1185">Reference proteome</keyword>
<name>A0AAD7K6I8_9AGAR</name>
<comment type="caution">
    <text evidence="3">The sequence shown here is derived from an EMBL/GenBank/DDBJ whole genome shotgun (WGS) entry which is preliminary data.</text>
</comment>
<feature type="transmembrane region" description="Helical" evidence="1">
    <location>
        <begin position="172"/>
        <end position="197"/>
    </location>
</feature>
<dbReference type="Proteomes" id="UP001215280">
    <property type="component" value="Unassembled WGS sequence"/>
</dbReference>
<evidence type="ECO:0000313" key="4">
    <source>
        <dbReference type="Proteomes" id="UP001215280"/>
    </source>
</evidence>
<dbReference type="EMBL" id="JARJLG010000007">
    <property type="protein sequence ID" value="KAJ7779404.1"/>
    <property type="molecule type" value="Genomic_DNA"/>
</dbReference>
<feature type="domain" description="DUF6533" evidence="2">
    <location>
        <begin position="20"/>
        <end position="65"/>
    </location>
</feature>
<keyword evidence="1" id="KW-0812">Transmembrane</keyword>
<proteinExistence type="predicted"/>
<reference evidence="3" key="1">
    <citation type="submission" date="2023-03" db="EMBL/GenBank/DDBJ databases">
        <title>Massive genome expansion in bonnet fungi (Mycena s.s.) driven by repeated elements and novel gene families across ecological guilds.</title>
        <authorList>
            <consortium name="Lawrence Berkeley National Laboratory"/>
            <person name="Harder C.B."/>
            <person name="Miyauchi S."/>
            <person name="Viragh M."/>
            <person name="Kuo A."/>
            <person name="Thoen E."/>
            <person name="Andreopoulos B."/>
            <person name="Lu D."/>
            <person name="Skrede I."/>
            <person name="Drula E."/>
            <person name="Henrissat B."/>
            <person name="Morin E."/>
            <person name="Kohler A."/>
            <person name="Barry K."/>
            <person name="LaButti K."/>
            <person name="Morin E."/>
            <person name="Salamov A."/>
            <person name="Lipzen A."/>
            <person name="Mereny Z."/>
            <person name="Hegedus B."/>
            <person name="Baldrian P."/>
            <person name="Stursova M."/>
            <person name="Weitz H."/>
            <person name="Taylor A."/>
            <person name="Grigoriev I.V."/>
            <person name="Nagy L.G."/>
            <person name="Martin F."/>
            <person name="Kauserud H."/>
        </authorList>
    </citation>
    <scope>NUCLEOTIDE SEQUENCE</scope>
    <source>
        <strain evidence="3">CBHHK188m</strain>
    </source>
</reference>
<organism evidence="3 4">
    <name type="scientific">Mycena maculata</name>
    <dbReference type="NCBI Taxonomy" id="230809"/>
    <lineage>
        <taxon>Eukaryota</taxon>
        <taxon>Fungi</taxon>
        <taxon>Dikarya</taxon>
        <taxon>Basidiomycota</taxon>
        <taxon>Agaricomycotina</taxon>
        <taxon>Agaricomycetes</taxon>
        <taxon>Agaricomycetidae</taxon>
        <taxon>Agaricales</taxon>
        <taxon>Marasmiineae</taxon>
        <taxon>Mycenaceae</taxon>
        <taxon>Mycena</taxon>
    </lineage>
</organism>